<proteinExistence type="predicted"/>
<evidence type="ECO:0000313" key="2">
    <source>
        <dbReference type="Proteomes" id="UP001196413"/>
    </source>
</evidence>
<comment type="caution">
    <text evidence="1">The sequence shown here is derived from an EMBL/GenBank/DDBJ whole genome shotgun (WGS) entry which is preliminary data.</text>
</comment>
<sequence>MRVLTRNAWNIASTDSSFVSSESAGEVDLRLDSLVFFGRTDVDVRRPLQKFSLDGMRRNHQEVCTDARANAYYCETDESERERCELITAHIVVKRLIVLFCAKAFEFASLFSCGWCHT</sequence>
<dbReference type="Proteomes" id="UP001196413">
    <property type="component" value="Unassembled WGS sequence"/>
</dbReference>
<protein>
    <submittedName>
        <fullName evidence="1">Uncharacterized protein</fullName>
    </submittedName>
</protein>
<name>A0AAD5MKR9_PARTN</name>
<evidence type="ECO:0000313" key="1">
    <source>
        <dbReference type="EMBL" id="KAJ1349546.1"/>
    </source>
</evidence>
<keyword evidence="2" id="KW-1185">Reference proteome</keyword>
<dbReference type="EMBL" id="JAHQIW010000689">
    <property type="protein sequence ID" value="KAJ1349546.1"/>
    <property type="molecule type" value="Genomic_DNA"/>
</dbReference>
<organism evidence="1 2">
    <name type="scientific">Parelaphostrongylus tenuis</name>
    <name type="common">Meningeal worm</name>
    <dbReference type="NCBI Taxonomy" id="148309"/>
    <lineage>
        <taxon>Eukaryota</taxon>
        <taxon>Metazoa</taxon>
        <taxon>Ecdysozoa</taxon>
        <taxon>Nematoda</taxon>
        <taxon>Chromadorea</taxon>
        <taxon>Rhabditida</taxon>
        <taxon>Rhabditina</taxon>
        <taxon>Rhabditomorpha</taxon>
        <taxon>Strongyloidea</taxon>
        <taxon>Metastrongylidae</taxon>
        <taxon>Parelaphostrongylus</taxon>
    </lineage>
</organism>
<reference evidence="1" key="1">
    <citation type="submission" date="2021-06" db="EMBL/GenBank/DDBJ databases">
        <title>Parelaphostrongylus tenuis whole genome reference sequence.</title>
        <authorList>
            <person name="Garwood T.J."/>
            <person name="Larsen P.A."/>
            <person name="Fountain-Jones N.M."/>
            <person name="Garbe J.R."/>
            <person name="Macchietto M.G."/>
            <person name="Kania S.A."/>
            <person name="Gerhold R.W."/>
            <person name="Richards J.E."/>
            <person name="Wolf T.M."/>
        </authorList>
    </citation>
    <scope>NUCLEOTIDE SEQUENCE</scope>
    <source>
        <strain evidence="1">MNPRO001-30</strain>
        <tissue evidence="1">Meninges</tissue>
    </source>
</reference>
<dbReference type="AlphaFoldDB" id="A0AAD5MKR9"/>
<gene>
    <name evidence="1" type="ORF">KIN20_005136</name>
</gene>
<accession>A0AAD5MKR9</accession>